<reference evidence="13" key="1">
    <citation type="submission" date="2023-03" db="EMBL/GenBank/DDBJ databases">
        <authorList>
            <person name="Steffen K."/>
            <person name="Cardenas P."/>
        </authorList>
    </citation>
    <scope>NUCLEOTIDE SEQUENCE</scope>
</reference>
<dbReference type="InterPro" id="IPR006108">
    <property type="entry name" value="3HC_DH_C"/>
</dbReference>
<dbReference type="SUPFAM" id="SSF48179">
    <property type="entry name" value="6-phosphogluconate dehydrogenase C-terminal domain-like"/>
    <property type="match status" value="1"/>
</dbReference>
<dbReference type="AlphaFoldDB" id="A0AA35X8Z7"/>
<keyword evidence="6" id="KW-0560">Oxidoreductase</keyword>
<evidence type="ECO:0000256" key="5">
    <source>
        <dbReference type="ARBA" id="ARBA00022553"/>
    </source>
</evidence>
<evidence type="ECO:0000256" key="10">
    <source>
        <dbReference type="PIRSR" id="PIRSR000105-1"/>
    </source>
</evidence>
<feature type="site" description="Important for catalytic activity" evidence="10">
    <location>
        <position position="151"/>
    </location>
</feature>
<evidence type="ECO:0000256" key="4">
    <source>
        <dbReference type="ARBA" id="ARBA00022490"/>
    </source>
</evidence>
<dbReference type="GO" id="GO:0005737">
    <property type="term" value="C:cytoplasm"/>
    <property type="evidence" value="ECO:0007669"/>
    <property type="project" value="UniProtKB-SubCell"/>
</dbReference>
<keyword evidence="14" id="KW-1185">Reference proteome</keyword>
<feature type="domain" description="3-hydroxyacyl-CoA dehydrogenase NAD binding" evidence="12">
    <location>
        <begin position="14"/>
        <end position="194"/>
    </location>
</feature>
<dbReference type="InterPro" id="IPR006180">
    <property type="entry name" value="3-OHacyl-CoA_DH_CS"/>
</dbReference>
<evidence type="ECO:0000259" key="11">
    <source>
        <dbReference type="Pfam" id="PF00725"/>
    </source>
</evidence>
<dbReference type="InterPro" id="IPR008927">
    <property type="entry name" value="6-PGluconate_DH-like_C_sf"/>
</dbReference>
<dbReference type="InterPro" id="IPR022694">
    <property type="entry name" value="3-OHacyl-CoA_DH"/>
</dbReference>
<dbReference type="EC" id="1.1.1.45" evidence="8"/>
<dbReference type="PANTHER" id="PTHR48075:SF1">
    <property type="entry name" value="LAMBDA-CRYSTALLIN HOMOLOG"/>
    <property type="match status" value="1"/>
</dbReference>
<evidence type="ECO:0000256" key="6">
    <source>
        <dbReference type="ARBA" id="ARBA00023002"/>
    </source>
</evidence>
<dbReference type="EMBL" id="CASHTH010003821">
    <property type="protein sequence ID" value="CAI8049884.1"/>
    <property type="molecule type" value="Genomic_DNA"/>
</dbReference>
<evidence type="ECO:0000256" key="2">
    <source>
        <dbReference type="ARBA" id="ARBA00009463"/>
    </source>
</evidence>
<sequence>MEQADKKPRVDSGKVAIIGSGLIGRCWATLFLRGGYSVMLYDVISEQLGGAMSAVVEKLRVMEKEGLLREGQTAEELAKRVTSSSSLKDAVEGAVYVQECTPENVSLKQKVFGELDSLADDDVILASSTSCIMPSVFTSDLQHKAQCIVAHPINPPHYIPLVEVVPSPWTSQTVVSSTMDIMRSLGQSPIRAKKEVNGFILNRLQYALIMEAWRLVEDGIASPEDVDQAVVEGLGMRYSFMGVFETMHINADGMEDYCKRYGANITEVCKSQTPPRALGGDTLATINDAMIKKIPLEKLKEKREWREQRLAALVSHTAEMKSQENTN</sequence>
<dbReference type="GO" id="GO:0070403">
    <property type="term" value="F:NAD+ binding"/>
    <property type="evidence" value="ECO:0007669"/>
    <property type="project" value="InterPro"/>
</dbReference>
<evidence type="ECO:0000313" key="13">
    <source>
        <dbReference type="EMBL" id="CAI8049883.1"/>
    </source>
</evidence>
<dbReference type="Gene3D" id="3.40.50.720">
    <property type="entry name" value="NAD(P)-binding Rossmann-like Domain"/>
    <property type="match status" value="1"/>
</dbReference>
<dbReference type="PIRSF" id="PIRSF000105">
    <property type="entry name" value="HCDH"/>
    <property type="match status" value="1"/>
</dbReference>
<keyword evidence="4" id="KW-0963">Cytoplasm</keyword>
<comment type="similarity">
    <text evidence="2">Belongs to the 3-hydroxyacyl-CoA dehydrogenase family.</text>
</comment>
<dbReference type="SUPFAM" id="SSF51735">
    <property type="entry name" value="NAD(P)-binding Rossmann-fold domains"/>
    <property type="match status" value="1"/>
</dbReference>
<evidence type="ECO:0000256" key="8">
    <source>
        <dbReference type="ARBA" id="ARBA00038962"/>
    </source>
</evidence>
<dbReference type="PROSITE" id="PS00067">
    <property type="entry name" value="3HCDH"/>
    <property type="match status" value="1"/>
</dbReference>
<dbReference type="GO" id="GO:0006631">
    <property type="term" value="P:fatty acid metabolic process"/>
    <property type="evidence" value="ECO:0007669"/>
    <property type="project" value="InterPro"/>
</dbReference>
<evidence type="ECO:0000259" key="12">
    <source>
        <dbReference type="Pfam" id="PF02737"/>
    </source>
</evidence>
<evidence type="ECO:0000256" key="3">
    <source>
        <dbReference type="ARBA" id="ARBA00011738"/>
    </source>
</evidence>
<proteinExistence type="inferred from homology"/>
<feature type="domain" description="3-hydroxyacyl-CoA dehydrogenase C-terminal" evidence="11">
    <location>
        <begin position="198"/>
        <end position="264"/>
    </location>
</feature>
<evidence type="ECO:0000256" key="7">
    <source>
        <dbReference type="ARBA" id="ARBA00023027"/>
    </source>
</evidence>
<dbReference type="InterPro" id="IPR036291">
    <property type="entry name" value="NAD(P)-bd_dom_sf"/>
</dbReference>
<protein>
    <recommendedName>
        <fullName evidence="9">L-gulonate 3-dehydrogenase</fullName>
        <ecNumber evidence="8">1.1.1.45</ecNumber>
    </recommendedName>
    <alternativeName>
        <fullName evidence="9">L-gulonate 3-dehydrogenase</fullName>
    </alternativeName>
</protein>
<keyword evidence="5" id="KW-0597">Phosphoprotein</keyword>
<dbReference type="InterPro" id="IPR013328">
    <property type="entry name" value="6PGD_dom2"/>
</dbReference>
<dbReference type="EMBL" id="CASHTH010003821">
    <property type="protein sequence ID" value="CAI8049883.1"/>
    <property type="molecule type" value="Genomic_DNA"/>
</dbReference>
<evidence type="ECO:0000256" key="1">
    <source>
        <dbReference type="ARBA" id="ARBA00004496"/>
    </source>
</evidence>
<evidence type="ECO:0000313" key="14">
    <source>
        <dbReference type="Proteomes" id="UP001174909"/>
    </source>
</evidence>
<comment type="subunit">
    <text evidence="3">Homodimer.</text>
</comment>
<dbReference type="PANTHER" id="PTHR48075">
    <property type="entry name" value="3-HYDROXYACYL-COA DEHYDROGENASE FAMILY PROTEIN"/>
    <property type="match status" value="1"/>
</dbReference>
<dbReference type="EMBL" id="CASHTH010003821">
    <property type="protein sequence ID" value="CAI8049881.1"/>
    <property type="molecule type" value="Genomic_DNA"/>
</dbReference>
<organism evidence="13 14">
    <name type="scientific">Geodia barretti</name>
    <name type="common">Barrett's horny sponge</name>
    <dbReference type="NCBI Taxonomy" id="519541"/>
    <lineage>
        <taxon>Eukaryota</taxon>
        <taxon>Metazoa</taxon>
        <taxon>Porifera</taxon>
        <taxon>Demospongiae</taxon>
        <taxon>Heteroscleromorpha</taxon>
        <taxon>Tetractinellida</taxon>
        <taxon>Astrophorina</taxon>
        <taxon>Geodiidae</taxon>
        <taxon>Geodia</taxon>
    </lineage>
</organism>
<dbReference type="NCBIfam" id="NF004783">
    <property type="entry name" value="PRK06129.1"/>
    <property type="match status" value="1"/>
</dbReference>
<gene>
    <name evidence="13" type="ORF">GBAR_LOCUS27455</name>
</gene>
<dbReference type="InterPro" id="IPR006176">
    <property type="entry name" value="3-OHacyl-CoA_DH_NAD-bd"/>
</dbReference>
<name>A0AA35X8Z7_GEOBA</name>
<comment type="caution">
    <text evidence="13">The sequence shown here is derived from an EMBL/GenBank/DDBJ whole genome shotgun (WGS) entry which is preliminary data.</text>
</comment>
<dbReference type="GO" id="GO:0050104">
    <property type="term" value="F:L-gulonate 3-dehydrogenase activity"/>
    <property type="evidence" value="ECO:0007669"/>
    <property type="project" value="UniProtKB-EC"/>
</dbReference>
<dbReference type="Pfam" id="PF02737">
    <property type="entry name" value="3HCDH_N"/>
    <property type="match status" value="1"/>
</dbReference>
<dbReference type="Gene3D" id="1.10.1040.10">
    <property type="entry name" value="N-(1-d-carboxylethyl)-l-norvaline Dehydrogenase, domain 2"/>
    <property type="match status" value="1"/>
</dbReference>
<keyword evidence="7" id="KW-0520">NAD</keyword>
<dbReference type="Proteomes" id="UP001174909">
    <property type="component" value="Unassembled WGS sequence"/>
</dbReference>
<dbReference type="FunFam" id="3.40.50.720:FF:000356">
    <property type="entry name" value="Lambda-crystallin homolog"/>
    <property type="match status" value="1"/>
</dbReference>
<comment type="subcellular location">
    <subcellularLocation>
        <location evidence="1">Cytoplasm</location>
    </subcellularLocation>
</comment>
<accession>A0AA35X8Z7</accession>
<evidence type="ECO:0000256" key="9">
    <source>
        <dbReference type="ARBA" id="ARBA00042709"/>
    </source>
</evidence>
<dbReference type="Pfam" id="PF00725">
    <property type="entry name" value="3HCDH"/>
    <property type="match status" value="1"/>
</dbReference>